<gene>
    <name evidence="1" type="primary">WBGene00204313</name>
</gene>
<accession>A0A8R1YP41</accession>
<keyword evidence="2" id="KW-1185">Reference proteome</keyword>
<dbReference type="EnsemblMetazoa" id="PPA31448.1">
    <property type="protein sequence ID" value="PPA31448.1"/>
    <property type="gene ID" value="WBGene00204313"/>
</dbReference>
<organism evidence="1 2">
    <name type="scientific">Pristionchus pacificus</name>
    <name type="common">Parasitic nematode worm</name>
    <dbReference type="NCBI Taxonomy" id="54126"/>
    <lineage>
        <taxon>Eukaryota</taxon>
        <taxon>Metazoa</taxon>
        <taxon>Ecdysozoa</taxon>
        <taxon>Nematoda</taxon>
        <taxon>Chromadorea</taxon>
        <taxon>Rhabditida</taxon>
        <taxon>Rhabditina</taxon>
        <taxon>Diplogasteromorpha</taxon>
        <taxon>Diplogasteroidea</taxon>
        <taxon>Neodiplogasteridae</taxon>
        <taxon>Pristionchus</taxon>
    </lineage>
</organism>
<reference evidence="2" key="1">
    <citation type="journal article" date="2008" name="Nat. Genet.">
        <title>The Pristionchus pacificus genome provides a unique perspective on nematode lifestyle and parasitism.</title>
        <authorList>
            <person name="Dieterich C."/>
            <person name="Clifton S.W."/>
            <person name="Schuster L.N."/>
            <person name="Chinwalla A."/>
            <person name="Delehaunty K."/>
            <person name="Dinkelacker I."/>
            <person name="Fulton L."/>
            <person name="Fulton R."/>
            <person name="Godfrey J."/>
            <person name="Minx P."/>
            <person name="Mitreva M."/>
            <person name="Roeseler W."/>
            <person name="Tian H."/>
            <person name="Witte H."/>
            <person name="Yang S.P."/>
            <person name="Wilson R.K."/>
            <person name="Sommer R.J."/>
        </authorList>
    </citation>
    <scope>NUCLEOTIDE SEQUENCE [LARGE SCALE GENOMIC DNA]</scope>
    <source>
        <strain evidence="2">PS312</strain>
    </source>
</reference>
<dbReference type="AlphaFoldDB" id="A0A2A6CU21"/>
<proteinExistence type="predicted"/>
<reference evidence="1" key="2">
    <citation type="submission" date="2022-06" db="UniProtKB">
        <authorList>
            <consortium name="EnsemblMetazoa"/>
        </authorList>
    </citation>
    <scope>IDENTIFICATION</scope>
    <source>
        <strain evidence="1">PS312</strain>
    </source>
</reference>
<evidence type="ECO:0000313" key="2">
    <source>
        <dbReference type="Proteomes" id="UP000005239"/>
    </source>
</evidence>
<evidence type="ECO:0000313" key="1">
    <source>
        <dbReference type="EnsemblMetazoa" id="PPA31448.1"/>
    </source>
</evidence>
<accession>A0A2A6CU21</accession>
<name>A0A2A6CU21_PRIPA</name>
<protein>
    <submittedName>
        <fullName evidence="1">Uncharacterized protein</fullName>
    </submittedName>
</protein>
<sequence length="73" mass="8393">MHRSSLFLGLLLLFCLSSATVDGYVDMQYVRSDPISFSRSPIMTIGRFREPMCQCCSTRLCRRKPCPCPRFPL</sequence>
<dbReference type="Proteomes" id="UP000005239">
    <property type="component" value="Unassembled WGS sequence"/>
</dbReference>